<evidence type="ECO:0000313" key="4">
    <source>
        <dbReference type="EnsemblPlants" id="KQK87633"/>
    </source>
</evidence>
<dbReference type="SUPFAM" id="SSF53756">
    <property type="entry name" value="UDP-Glycosyltransferase/glycogen phosphorylase"/>
    <property type="match status" value="1"/>
</dbReference>
<dbReference type="eggNOG" id="KOG1192">
    <property type="taxonomic scope" value="Eukaryota"/>
</dbReference>
<dbReference type="FunFam" id="3.40.50.2000:FF:000037">
    <property type="entry name" value="Glycosyltransferase"/>
    <property type="match status" value="1"/>
</dbReference>
<dbReference type="PANTHER" id="PTHR48049">
    <property type="entry name" value="GLYCOSYLTRANSFERASE"/>
    <property type="match status" value="1"/>
</dbReference>
<dbReference type="InterPro" id="IPR050481">
    <property type="entry name" value="UDP-glycosyltransf_plant"/>
</dbReference>
<dbReference type="InterPro" id="IPR002213">
    <property type="entry name" value="UDP_glucos_trans"/>
</dbReference>
<keyword evidence="2" id="KW-0808">Transferase</keyword>
<dbReference type="OrthoDB" id="5835829at2759"/>
<protein>
    <recommendedName>
        <fullName evidence="6">Glycosyltransferase</fullName>
    </recommendedName>
</protein>
<dbReference type="HOGENOM" id="CLU_001724_2_3_1"/>
<dbReference type="CDD" id="cd03784">
    <property type="entry name" value="GT1_Gtf-like"/>
    <property type="match status" value="1"/>
</dbReference>
<dbReference type="RefSeq" id="XP_004982120.2">
    <property type="nucleotide sequence ID" value="XM_004982063.3"/>
</dbReference>
<dbReference type="GO" id="GO:0035251">
    <property type="term" value="F:UDP-glucosyltransferase activity"/>
    <property type="evidence" value="ECO:0000318"/>
    <property type="project" value="GO_Central"/>
</dbReference>
<dbReference type="SMR" id="K4AA66"/>
<dbReference type="Gramene" id="KQK87633">
    <property type="protein sequence ID" value="KQK87633"/>
    <property type="gene ID" value="SETIT_035772mg"/>
</dbReference>
<gene>
    <name evidence="4" type="primary">LOC101771328</name>
    <name evidence="3" type="ORF">SETIT_9G132400v2</name>
</gene>
<dbReference type="AlphaFoldDB" id="K4AA66"/>
<proteinExistence type="inferred from homology"/>
<evidence type="ECO:0000313" key="3">
    <source>
        <dbReference type="EMBL" id="RCV41393.1"/>
    </source>
</evidence>
<evidence type="ECO:0000313" key="5">
    <source>
        <dbReference type="Proteomes" id="UP000004995"/>
    </source>
</evidence>
<dbReference type="Pfam" id="PF00201">
    <property type="entry name" value="UDPGT"/>
    <property type="match status" value="1"/>
</dbReference>
<reference evidence="3" key="2">
    <citation type="submission" date="2015-07" db="EMBL/GenBank/DDBJ databases">
        <authorList>
            <person name="Noorani M."/>
        </authorList>
    </citation>
    <scope>NUCLEOTIDE SEQUENCE</scope>
    <source>
        <strain evidence="3">Yugu1</strain>
    </source>
</reference>
<evidence type="ECO:0008006" key="6">
    <source>
        <dbReference type="Google" id="ProtNLM"/>
    </source>
</evidence>
<comment type="similarity">
    <text evidence="1">Belongs to the UDP-glycosyltransferase family.</text>
</comment>
<accession>K4AA66</accession>
<dbReference type="EMBL" id="CM003536">
    <property type="protein sequence ID" value="RCV41393.1"/>
    <property type="molecule type" value="Genomic_DNA"/>
</dbReference>
<reference evidence="3 5" key="1">
    <citation type="journal article" date="2012" name="Nat. Biotechnol.">
        <title>Reference genome sequence of the model plant Setaria.</title>
        <authorList>
            <person name="Bennetzen J.L."/>
            <person name="Schmutz J."/>
            <person name="Wang H."/>
            <person name="Percifield R."/>
            <person name="Hawkins J."/>
            <person name="Pontaroli A.C."/>
            <person name="Estep M."/>
            <person name="Feng L."/>
            <person name="Vaughn J.N."/>
            <person name="Grimwood J."/>
            <person name="Jenkins J."/>
            <person name="Barry K."/>
            <person name="Lindquist E."/>
            <person name="Hellsten U."/>
            <person name="Deshpande S."/>
            <person name="Wang X."/>
            <person name="Wu X."/>
            <person name="Mitros T."/>
            <person name="Triplett J."/>
            <person name="Yang X."/>
            <person name="Ye C.Y."/>
            <person name="Mauro-Herrera M."/>
            <person name="Wang L."/>
            <person name="Li P."/>
            <person name="Sharma M."/>
            <person name="Sharma R."/>
            <person name="Ronald P.C."/>
            <person name="Panaud O."/>
            <person name="Kellogg E.A."/>
            <person name="Brutnell T.P."/>
            <person name="Doust A.N."/>
            <person name="Tuskan G.A."/>
            <person name="Rokhsar D."/>
            <person name="Devos K.M."/>
        </authorList>
    </citation>
    <scope>NUCLEOTIDE SEQUENCE [LARGE SCALE GENOMIC DNA]</scope>
    <source>
        <strain evidence="5">cv. Yugu1</strain>
        <strain evidence="3">Yugu1</strain>
    </source>
</reference>
<sequence>MDSSQSPPLHIAVFPWLAFGHLLPNLELAERLAARGHRVSFVSTPRIISRLRPVPLALAPLIDFVALPLPRVDGLPDGAEATSDIPPGKTDLHLKALDGLAAPFAAFLDAACADGSTNKVDWLFVDSFQYWAAAAAADRKIPCALILPFASSTLAEFGVPRLEPPVEGSTASILQRFVLTFEKCQLVIHRACSELEPEHTPLLPGIFGKPVIQYGLVPPCPPAQGHIEHDNAALSWLDKQQPESVLFIALGSEPPVTVEQLHEIALGLELAGTTFLWALKKPNGLLLEADGDILPPGFEERTRDRGLVAMGWVPQLSILAHSSVGAFLTHGGWSSTIEGAMSGHPMVFLTFLDEQRINAQLIERKKAGLRVPRCEKDGSYDRQGIAGAIRAVMCEEESKSVFAANAKKMQEIINDRKCQERYIDELIQRLRSFEK</sequence>
<dbReference type="KEGG" id="sita:101771328"/>
<dbReference type="Gene3D" id="3.40.50.2000">
    <property type="entry name" value="Glycogen Phosphorylase B"/>
    <property type="match status" value="2"/>
</dbReference>
<keyword evidence="5" id="KW-1185">Reference proteome</keyword>
<reference evidence="4" key="3">
    <citation type="submission" date="2018-08" db="UniProtKB">
        <authorList>
            <consortium name="EnsemblPlants"/>
        </authorList>
    </citation>
    <scope>IDENTIFICATION</scope>
    <source>
        <strain evidence="4">Yugu1</strain>
    </source>
</reference>
<name>K4AA66_SETIT</name>
<dbReference type="OMA" id="CTEFENE"/>
<organism evidence="4 5">
    <name type="scientific">Setaria italica</name>
    <name type="common">Foxtail millet</name>
    <name type="synonym">Panicum italicum</name>
    <dbReference type="NCBI Taxonomy" id="4555"/>
    <lineage>
        <taxon>Eukaryota</taxon>
        <taxon>Viridiplantae</taxon>
        <taxon>Streptophyta</taxon>
        <taxon>Embryophyta</taxon>
        <taxon>Tracheophyta</taxon>
        <taxon>Spermatophyta</taxon>
        <taxon>Magnoliopsida</taxon>
        <taxon>Liliopsida</taxon>
        <taxon>Poales</taxon>
        <taxon>Poaceae</taxon>
        <taxon>PACMAD clade</taxon>
        <taxon>Panicoideae</taxon>
        <taxon>Panicodae</taxon>
        <taxon>Paniceae</taxon>
        <taxon>Cenchrinae</taxon>
        <taxon>Setaria</taxon>
    </lineage>
</organism>
<evidence type="ECO:0000256" key="1">
    <source>
        <dbReference type="ARBA" id="ARBA00009995"/>
    </source>
</evidence>
<dbReference type="Proteomes" id="UP000004995">
    <property type="component" value="Unassembled WGS sequence"/>
</dbReference>
<dbReference type="GeneID" id="101771328"/>
<dbReference type="EMBL" id="AGNK02005424">
    <property type="status" value="NOT_ANNOTATED_CDS"/>
    <property type="molecule type" value="Genomic_DNA"/>
</dbReference>
<evidence type="ECO:0000256" key="2">
    <source>
        <dbReference type="ARBA" id="ARBA00022679"/>
    </source>
</evidence>
<dbReference type="PANTHER" id="PTHR48049:SF60">
    <property type="entry name" value="UDP-GLYCOSYLTRANSFERASE 91B1"/>
    <property type="match status" value="1"/>
</dbReference>
<dbReference type="EnsemblPlants" id="KQK87633">
    <property type="protein sequence ID" value="KQK87633"/>
    <property type="gene ID" value="SETIT_035772mg"/>
</dbReference>